<reference evidence="1" key="1">
    <citation type="journal article" date="2023" name="Mol. Phylogenet. Evol.">
        <title>Genome-scale phylogeny and comparative genomics of the fungal order Sordariales.</title>
        <authorList>
            <person name="Hensen N."/>
            <person name="Bonometti L."/>
            <person name="Westerberg I."/>
            <person name="Brannstrom I.O."/>
            <person name="Guillou S."/>
            <person name="Cros-Aarteil S."/>
            <person name="Calhoun S."/>
            <person name="Haridas S."/>
            <person name="Kuo A."/>
            <person name="Mondo S."/>
            <person name="Pangilinan J."/>
            <person name="Riley R."/>
            <person name="LaButti K."/>
            <person name="Andreopoulos B."/>
            <person name="Lipzen A."/>
            <person name="Chen C."/>
            <person name="Yan M."/>
            <person name="Daum C."/>
            <person name="Ng V."/>
            <person name="Clum A."/>
            <person name="Steindorff A."/>
            <person name="Ohm R.A."/>
            <person name="Martin F."/>
            <person name="Silar P."/>
            <person name="Natvig D.O."/>
            <person name="Lalanne C."/>
            <person name="Gautier V."/>
            <person name="Ament-Velasquez S.L."/>
            <person name="Kruys A."/>
            <person name="Hutchinson M.I."/>
            <person name="Powell A.J."/>
            <person name="Barry K."/>
            <person name="Miller A.N."/>
            <person name="Grigoriev I.V."/>
            <person name="Debuchy R."/>
            <person name="Gladieux P."/>
            <person name="Hiltunen Thoren M."/>
            <person name="Johannesson H."/>
        </authorList>
    </citation>
    <scope>NUCLEOTIDE SEQUENCE</scope>
    <source>
        <strain evidence="1">CBS 731.68</strain>
    </source>
</reference>
<name>A0AAN6YYS9_9PEZI</name>
<accession>A0AAN6YYS9</accession>
<dbReference type="RefSeq" id="XP_062642341.1">
    <property type="nucleotide sequence ID" value="XM_062796748.1"/>
</dbReference>
<organism evidence="1 2">
    <name type="scientific">Parathielavia appendiculata</name>
    <dbReference type="NCBI Taxonomy" id="2587402"/>
    <lineage>
        <taxon>Eukaryota</taxon>
        <taxon>Fungi</taxon>
        <taxon>Dikarya</taxon>
        <taxon>Ascomycota</taxon>
        <taxon>Pezizomycotina</taxon>
        <taxon>Sordariomycetes</taxon>
        <taxon>Sordariomycetidae</taxon>
        <taxon>Sordariales</taxon>
        <taxon>Chaetomiaceae</taxon>
        <taxon>Parathielavia</taxon>
    </lineage>
</organism>
<evidence type="ECO:0000313" key="2">
    <source>
        <dbReference type="Proteomes" id="UP001302602"/>
    </source>
</evidence>
<dbReference type="GeneID" id="87833516"/>
<dbReference type="EMBL" id="MU853264">
    <property type="protein sequence ID" value="KAK4118568.1"/>
    <property type="molecule type" value="Genomic_DNA"/>
</dbReference>
<proteinExistence type="predicted"/>
<sequence length="308" mass="34863">MALSEIWRCLPGDLAENILSQLVDTYFHRDPAITLYAGAAHKFEYALMGDDESEAGTSADPELESGHSDAVAAFAVQLHIHHPLVRVKQESKPGKLTQKYTREARASYDRRHTGISRCGLGKAISVLAKGKIRFRWKDAVNELLREEMYMREVGDEMPLTLTIQVEIWRCHIQFARCVAVLLHRAAKSKASPRLIDVRFSAYSANLHKQQPDPESVEVVKNQVCCALCSRNQYPDIFEIVLTGILELFRDEYALSCELQMTDLEEGWGGLWEDIRRFWNATKQALVNRADVMQGLSLGHGNIKWALPP</sequence>
<evidence type="ECO:0000313" key="1">
    <source>
        <dbReference type="EMBL" id="KAK4118568.1"/>
    </source>
</evidence>
<protein>
    <submittedName>
        <fullName evidence="1">Uncharacterized protein</fullName>
    </submittedName>
</protein>
<dbReference type="AlphaFoldDB" id="A0AAN6YYS9"/>
<reference evidence="1" key="2">
    <citation type="submission" date="2023-05" db="EMBL/GenBank/DDBJ databases">
        <authorList>
            <consortium name="Lawrence Berkeley National Laboratory"/>
            <person name="Steindorff A."/>
            <person name="Hensen N."/>
            <person name="Bonometti L."/>
            <person name="Westerberg I."/>
            <person name="Brannstrom I.O."/>
            <person name="Guillou S."/>
            <person name="Cros-Aarteil S."/>
            <person name="Calhoun S."/>
            <person name="Haridas S."/>
            <person name="Kuo A."/>
            <person name="Mondo S."/>
            <person name="Pangilinan J."/>
            <person name="Riley R."/>
            <person name="Labutti K."/>
            <person name="Andreopoulos B."/>
            <person name="Lipzen A."/>
            <person name="Chen C."/>
            <person name="Yanf M."/>
            <person name="Daum C."/>
            <person name="Ng V."/>
            <person name="Clum A."/>
            <person name="Ohm R."/>
            <person name="Martin F."/>
            <person name="Silar P."/>
            <person name="Natvig D."/>
            <person name="Lalanne C."/>
            <person name="Gautier V."/>
            <person name="Ament-Velasquez S.L."/>
            <person name="Kruys A."/>
            <person name="Hutchinson M.I."/>
            <person name="Powell A.J."/>
            <person name="Barry K."/>
            <person name="Miller A.N."/>
            <person name="Grigoriev I.V."/>
            <person name="Debuchy R."/>
            <person name="Gladieux P."/>
            <person name="Thoren M.H."/>
            <person name="Johannesson H."/>
        </authorList>
    </citation>
    <scope>NUCLEOTIDE SEQUENCE</scope>
    <source>
        <strain evidence="1">CBS 731.68</strain>
    </source>
</reference>
<keyword evidence="2" id="KW-1185">Reference proteome</keyword>
<comment type="caution">
    <text evidence="1">The sequence shown here is derived from an EMBL/GenBank/DDBJ whole genome shotgun (WGS) entry which is preliminary data.</text>
</comment>
<dbReference type="Proteomes" id="UP001302602">
    <property type="component" value="Unassembled WGS sequence"/>
</dbReference>
<gene>
    <name evidence="1" type="ORF">N657DRAFT_685118</name>
</gene>